<proteinExistence type="predicted"/>
<name>A0A0F9QHJ5_9ZZZZ</name>
<comment type="caution">
    <text evidence="1">The sequence shown here is derived from an EMBL/GenBank/DDBJ whole genome shotgun (WGS) entry which is preliminary data.</text>
</comment>
<reference evidence="1" key="1">
    <citation type="journal article" date="2015" name="Nature">
        <title>Complex archaea that bridge the gap between prokaryotes and eukaryotes.</title>
        <authorList>
            <person name="Spang A."/>
            <person name="Saw J.H."/>
            <person name="Jorgensen S.L."/>
            <person name="Zaremba-Niedzwiedzka K."/>
            <person name="Martijn J."/>
            <person name="Lind A.E."/>
            <person name="van Eijk R."/>
            <person name="Schleper C."/>
            <person name="Guy L."/>
            <person name="Ettema T.J."/>
        </authorList>
    </citation>
    <scope>NUCLEOTIDE SEQUENCE</scope>
</reference>
<accession>A0A0F9QHJ5</accession>
<protein>
    <submittedName>
        <fullName evidence="1">Uncharacterized protein</fullName>
    </submittedName>
</protein>
<organism evidence="1">
    <name type="scientific">marine sediment metagenome</name>
    <dbReference type="NCBI Taxonomy" id="412755"/>
    <lineage>
        <taxon>unclassified sequences</taxon>
        <taxon>metagenomes</taxon>
        <taxon>ecological metagenomes</taxon>
    </lineage>
</organism>
<sequence length="58" mass="6750">MGDIRKRYEEIATELREYLAKDRHPDTPVGAWFRELADLQSKFIEIQLEIAGMLLGSK</sequence>
<dbReference type="AlphaFoldDB" id="A0A0F9QHJ5"/>
<gene>
    <name evidence="1" type="ORF">LCGC14_0717830</name>
</gene>
<evidence type="ECO:0000313" key="1">
    <source>
        <dbReference type="EMBL" id="KKN41979.1"/>
    </source>
</evidence>
<dbReference type="EMBL" id="LAZR01001612">
    <property type="protein sequence ID" value="KKN41979.1"/>
    <property type="molecule type" value="Genomic_DNA"/>
</dbReference>